<gene>
    <name evidence="1" type="ORF">HanXRQr2_Chr10g0432131</name>
</gene>
<dbReference type="EMBL" id="MNCJ02000325">
    <property type="protein sequence ID" value="KAF5785731.1"/>
    <property type="molecule type" value="Genomic_DNA"/>
</dbReference>
<proteinExistence type="predicted"/>
<accession>A0A9K3HWS1</accession>
<comment type="caution">
    <text evidence="1">The sequence shown here is derived from an EMBL/GenBank/DDBJ whole genome shotgun (WGS) entry which is preliminary data.</text>
</comment>
<organism evidence="1 2">
    <name type="scientific">Helianthus annuus</name>
    <name type="common">Common sunflower</name>
    <dbReference type="NCBI Taxonomy" id="4232"/>
    <lineage>
        <taxon>Eukaryota</taxon>
        <taxon>Viridiplantae</taxon>
        <taxon>Streptophyta</taxon>
        <taxon>Embryophyta</taxon>
        <taxon>Tracheophyta</taxon>
        <taxon>Spermatophyta</taxon>
        <taxon>Magnoliopsida</taxon>
        <taxon>eudicotyledons</taxon>
        <taxon>Gunneridae</taxon>
        <taxon>Pentapetalae</taxon>
        <taxon>asterids</taxon>
        <taxon>campanulids</taxon>
        <taxon>Asterales</taxon>
        <taxon>Asteraceae</taxon>
        <taxon>Asteroideae</taxon>
        <taxon>Heliantheae alliance</taxon>
        <taxon>Heliantheae</taxon>
        <taxon>Helianthus</taxon>
    </lineage>
</organism>
<evidence type="ECO:0000313" key="1">
    <source>
        <dbReference type="EMBL" id="KAF5785731.1"/>
    </source>
</evidence>
<reference evidence="1" key="2">
    <citation type="submission" date="2020-06" db="EMBL/GenBank/DDBJ databases">
        <title>Helianthus annuus Genome sequencing and assembly Release 2.</title>
        <authorList>
            <person name="Gouzy J."/>
            <person name="Langlade N."/>
            <person name="Munos S."/>
        </authorList>
    </citation>
    <scope>NUCLEOTIDE SEQUENCE</scope>
    <source>
        <tissue evidence="1">Leaves</tissue>
    </source>
</reference>
<evidence type="ECO:0000313" key="2">
    <source>
        <dbReference type="Proteomes" id="UP000215914"/>
    </source>
</evidence>
<name>A0A9K3HWS1_HELAN</name>
<dbReference type="Proteomes" id="UP000215914">
    <property type="component" value="Unassembled WGS sequence"/>
</dbReference>
<protein>
    <submittedName>
        <fullName evidence="1">Uncharacterized protein</fullName>
    </submittedName>
</protein>
<keyword evidence="2" id="KW-1185">Reference proteome</keyword>
<dbReference type="Gramene" id="mRNA:HanXRQr2_Chr10g0432131">
    <property type="protein sequence ID" value="CDS:HanXRQr2_Chr10g0432131.1"/>
    <property type="gene ID" value="HanXRQr2_Chr10g0432131"/>
</dbReference>
<dbReference type="AlphaFoldDB" id="A0A9K3HWS1"/>
<reference evidence="1" key="1">
    <citation type="journal article" date="2017" name="Nature">
        <title>The sunflower genome provides insights into oil metabolism, flowering and Asterid evolution.</title>
        <authorList>
            <person name="Badouin H."/>
            <person name="Gouzy J."/>
            <person name="Grassa C.J."/>
            <person name="Murat F."/>
            <person name="Staton S.E."/>
            <person name="Cottret L."/>
            <person name="Lelandais-Briere C."/>
            <person name="Owens G.L."/>
            <person name="Carrere S."/>
            <person name="Mayjonade B."/>
            <person name="Legrand L."/>
            <person name="Gill N."/>
            <person name="Kane N.C."/>
            <person name="Bowers J.E."/>
            <person name="Hubner S."/>
            <person name="Bellec A."/>
            <person name="Berard A."/>
            <person name="Berges H."/>
            <person name="Blanchet N."/>
            <person name="Boniface M.C."/>
            <person name="Brunel D."/>
            <person name="Catrice O."/>
            <person name="Chaidir N."/>
            <person name="Claudel C."/>
            <person name="Donnadieu C."/>
            <person name="Faraut T."/>
            <person name="Fievet G."/>
            <person name="Helmstetter N."/>
            <person name="King M."/>
            <person name="Knapp S.J."/>
            <person name="Lai Z."/>
            <person name="Le Paslier M.C."/>
            <person name="Lippi Y."/>
            <person name="Lorenzon L."/>
            <person name="Mandel J.R."/>
            <person name="Marage G."/>
            <person name="Marchand G."/>
            <person name="Marquand E."/>
            <person name="Bret-Mestries E."/>
            <person name="Morien E."/>
            <person name="Nambeesan S."/>
            <person name="Nguyen T."/>
            <person name="Pegot-Espagnet P."/>
            <person name="Pouilly N."/>
            <person name="Raftis F."/>
            <person name="Sallet E."/>
            <person name="Schiex T."/>
            <person name="Thomas J."/>
            <person name="Vandecasteele C."/>
            <person name="Vares D."/>
            <person name="Vear F."/>
            <person name="Vautrin S."/>
            <person name="Crespi M."/>
            <person name="Mangin B."/>
            <person name="Burke J.M."/>
            <person name="Salse J."/>
            <person name="Munos S."/>
            <person name="Vincourt P."/>
            <person name="Rieseberg L.H."/>
            <person name="Langlade N.B."/>
        </authorList>
    </citation>
    <scope>NUCLEOTIDE SEQUENCE</scope>
    <source>
        <tissue evidence="1">Leaves</tissue>
    </source>
</reference>
<sequence length="66" mass="7603">MPVKPFMKPIKPIFINHGFSIPSGSVQHTTTKPPLLCFLLRRRSHSKNQRATPRLCHEPTTIRSRL</sequence>